<feature type="transmembrane region" description="Helical" evidence="1">
    <location>
        <begin position="637"/>
        <end position="657"/>
    </location>
</feature>
<gene>
    <name evidence="2" type="ORF">JKP88DRAFT_254553</name>
</gene>
<keyword evidence="1" id="KW-1133">Transmembrane helix</keyword>
<proteinExistence type="predicted"/>
<comment type="caution">
    <text evidence="2">The sequence shown here is derived from an EMBL/GenBank/DDBJ whole genome shotgun (WGS) entry which is preliminary data.</text>
</comment>
<keyword evidence="3" id="KW-1185">Reference proteome</keyword>
<keyword evidence="1" id="KW-0472">Membrane</keyword>
<name>A0A835Z6G8_9STRA</name>
<reference evidence="2" key="1">
    <citation type="submission" date="2021-02" db="EMBL/GenBank/DDBJ databases">
        <title>First Annotated Genome of the Yellow-green Alga Tribonema minus.</title>
        <authorList>
            <person name="Mahan K.M."/>
        </authorList>
    </citation>
    <scope>NUCLEOTIDE SEQUENCE</scope>
    <source>
        <strain evidence="2">UTEX B ZZ1240</strain>
    </source>
</reference>
<dbReference type="EMBL" id="JAFCMP010000111">
    <property type="protein sequence ID" value="KAG5186562.1"/>
    <property type="molecule type" value="Genomic_DNA"/>
</dbReference>
<evidence type="ECO:0000256" key="1">
    <source>
        <dbReference type="SAM" id="Phobius"/>
    </source>
</evidence>
<dbReference type="AlphaFoldDB" id="A0A835Z6G8"/>
<organism evidence="2 3">
    <name type="scientific">Tribonema minus</name>
    <dbReference type="NCBI Taxonomy" id="303371"/>
    <lineage>
        <taxon>Eukaryota</taxon>
        <taxon>Sar</taxon>
        <taxon>Stramenopiles</taxon>
        <taxon>Ochrophyta</taxon>
        <taxon>PX clade</taxon>
        <taxon>Xanthophyceae</taxon>
        <taxon>Tribonematales</taxon>
        <taxon>Tribonemataceae</taxon>
        <taxon>Tribonema</taxon>
    </lineage>
</organism>
<sequence length="658" mass="68261">MRAAAVVAAVATLGVPGNCVPLAQLHSGVFTPDMVHSTLSALKRDHQWYLSALGIRAGRSLATSQCASQQRAIQAAAASSAGECFMNLVCEVGVPLIGRSTLPHSDFPALIPRLDSIRCSPPPPPPSPDFVDCLASHTTAAGASTVFSTDFTTPLNDLCSACHGKTGSTLDACVAQKDAFITDSACPVTVFAPYYENDPGSAHFDALFKDPTRKAATPTLGMVAAICNDSHCYDKLYDSVQALLQLMHDGGSCLDMFHSSDGGGGSTNSTMLSSQTDLGSLGNGMDMARAALRLLCAFSPAASASAKPVSCFDTLETIMSAYNETDTSTTITALCPSTTNNAPLKSRCCMREIMAAAPPMTKLGRRSKYSTFLALTAHCSSAPTTTRSRPPCTADSTIDASHHREQARTLLTIASAPRPLLRLSYAPARCCRARCCCPIARCRRPPSRPRRPHSYAAHALAPAPCCCCPIAQEDTPDFWTDLDAACGLNLADTDPATMLQFCPGAHGSAQSFVIGLHVSGQDVCGDAGQLQAIIQGTADHLGIETSQVIISSCTYSATRTRVLYARRLATGVSDVDVTVTAIGSAQIALMDDCKTAATSPAYSAAIATSLNTTSSSVTSDSVVVGEMSAQGTNSAPAAAVTAGSALLGALLAAAALIL</sequence>
<evidence type="ECO:0000313" key="3">
    <source>
        <dbReference type="Proteomes" id="UP000664859"/>
    </source>
</evidence>
<protein>
    <submittedName>
        <fullName evidence="2">Uncharacterized protein</fullName>
    </submittedName>
</protein>
<accession>A0A835Z6G8</accession>
<evidence type="ECO:0000313" key="2">
    <source>
        <dbReference type="EMBL" id="KAG5186562.1"/>
    </source>
</evidence>
<keyword evidence="1" id="KW-0812">Transmembrane</keyword>
<dbReference type="Proteomes" id="UP000664859">
    <property type="component" value="Unassembled WGS sequence"/>
</dbReference>